<evidence type="ECO:0000313" key="3">
    <source>
        <dbReference type="EMBL" id="OGN10643.1"/>
    </source>
</evidence>
<sequence length="356" mass="40994">MKRICYFSHTKDMPPRDIVYLEGLKQNGVEIVECKDSSSSWKKFWALYKKYKKIKDNHDLVLVGYSGHTLVPFVKLISNKKIIFNAIGSLYEGKIVSRDQKGLFGLKSIYYWLIDFLAFRSASLSLVETNKQKNYLIRKFFLSSKKLTRAWTGVDETKFFYNPAIKKSTAFTVLFRGAFMPESGIECAIEAANILKDKGINFKIIGYGMAADNVRFLIEKYKLANIEWITEKLAAEKLAEKMQECHLSLGQLSNHERLQRTVPFKAFESIAMKIPYLTARNPGILELLKEEETCFCINPADPKDLAKKIMELRNNQGLIKKVAESAYQLYQKELRPVQLARHLLDTIKARGWTSLE</sequence>
<accession>A0A1F8FBW4</accession>
<dbReference type="PANTHER" id="PTHR46401">
    <property type="entry name" value="GLYCOSYLTRANSFERASE WBBK-RELATED"/>
    <property type="match status" value="1"/>
</dbReference>
<protein>
    <recommendedName>
        <fullName evidence="2">Glycosyl transferase family 1 domain-containing protein</fullName>
    </recommendedName>
</protein>
<proteinExistence type="predicted"/>
<keyword evidence="1" id="KW-0808">Transferase</keyword>
<evidence type="ECO:0000256" key="1">
    <source>
        <dbReference type="ARBA" id="ARBA00022679"/>
    </source>
</evidence>
<evidence type="ECO:0000259" key="2">
    <source>
        <dbReference type="Pfam" id="PF00534"/>
    </source>
</evidence>
<organism evidence="3 4">
    <name type="scientific">Candidatus Yanofskybacteria bacterium RIFCSPHIGHO2_02_FULL_41_11</name>
    <dbReference type="NCBI Taxonomy" id="1802675"/>
    <lineage>
        <taxon>Bacteria</taxon>
        <taxon>Candidatus Yanofskyibacteriota</taxon>
    </lineage>
</organism>
<gene>
    <name evidence="3" type="ORF">A3J46_05550</name>
</gene>
<dbReference type="Gene3D" id="3.40.50.2000">
    <property type="entry name" value="Glycogen Phosphorylase B"/>
    <property type="match status" value="2"/>
</dbReference>
<dbReference type="Proteomes" id="UP000177167">
    <property type="component" value="Unassembled WGS sequence"/>
</dbReference>
<evidence type="ECO:0000313" key="4">
    <source>
        <dbReference type="Proteomes" id="UP000177167"/>
    </source>
</evidence>
<reference evidence="3 4" key="1">
    <citation type="journal article" date="2016" name="Nat. Commun.">
        <title>Thousands of microbial genomes shed light on interconnected biogeochemical processes in an aquifer system.</title>
        <authorList>
            <person name="Anantharaman K."/>
            <person name="Brown C.T."/>
            <person name="Hug L.A."/>
            <person name="Sharon I."/>
            <person name="Castelle C.J."/>
            <person name="Probst A.J."/>
            <person name="Thomas B.C."/>
            <person name="Singh A."/>
            <person name="Wilkins M.J."/>
            <person name="Karaoz U."/>
            <person name="Brodie E.L."/>
            <person name="Williams K.H."/>
            <person name="Hubbard S.S."/>
            <person name="Banfield J.F."/>
        </authorList>
    </citation>
    <scope>NUCLEOTIDE SEQUENCE [LARGE SCALE GENOMIC DNA]</scope>
</reference>
<dbReference type="InterPro" id="IPR001296">
    <property type="entry name" value="Glyco_trans_1"/>
</dbReference>
<name>A0A1F8FBW4_9BACT</name>
<dbReference type="GO" id="GO:0016757">
    <property type="term" value="F:glycosyltransferase activity"/>
    <property type="evidence" value="ECO:0007669"/>
    <property type="project" value="InterPro"/>
</dbReference>
<dbReference type="AlphaFoldDB" id="A0A1F8FBW4"/>
<dbReference type="Pfam" id="PF00534">
    <property type="entry name" value="Glycos_transf_1"/>
    <property type="match status" value="1"/>
</dbReference>
<dbReference type="SUPFAM" id="SSF53756">
    <property type="entry name" value="UDP-Glycosyltransferase/glycogen phosphorylase"/>
    <property type="match status" value="1"/>
</dbReference>
<feature type="domain" description="Glycosyl transferase family 1" evidence="2">
    <location>
        <begin position="166"/>
        <end position="328"/>
    </location>
</feature>
<dbReference type="GO" id="GO:0009103">
    <property type="term" value="P:lipopolysaccharide biosynthetic process"/>
    <property type="evidence" value="ECO:0007669"/>
    <property type="project" value="TreeGrafter"/>
</dbReference>
<comment type="caution">
    <text evidence="3">The sequence shown here is derived from an EMBL/GenBank/DDBJ whole genome shotgun (WGS) entry which is preliminary data.</text>
</comment>
<dbReference type="EMBL" id="MGJP01000003">
    <property type="protein sequence ID" value="OGN10643.1"/>
    <property type="molecule type" value="Genomic_DNA"/>
</dbReference>
<dbReference type="PANTHER" id="PTHR46401:SF2">
    <property type="entry name" value="GLYCOSYLTRANSFERASE WBBK-RELATED"/>
    <property type="match status" value="1"/>
</dbReference>